<gene>
    <name evidence="8" type="ORF">QQX10_06155</name>
</gene>
<dbReference type="Pfam" id="PF13480">
    <property type="entry name" value="Acetyltransf_6"/>
    <property type="match status" value="1"/>
</dbReference>
<dbReference type="GO" id="GO:0071555">
    <property type="term" value="P:cell wall organization"/>
    <property type="evidence" value="ECO:0007669"/>
    <property type="project" value="UniProtKB-KW"/>
</dbReference>
<evidence type="ECO:0000256" key="1">
    <source>
        <dbReference type="ARBA" id="ARBA00009943"/>
    </source>
</evidence>
<dbReference type="GO" id="GO:0016755">
    <property type="term" value="F:aminoacyltransferase activity"/>
    <property type="evidence" value="ECO:0007669"/>
    <property type="project" value="InterPro"/>
</dbReference>
<dbReference type="InterPro" id="IPR050644">
    <property type="entry name" value="PG_Glycine_Bridge_Synth"/>
</dbReference>
<evidence type="ECO:0000256" key="4">
    <source>
        <dbReference type="ARBA" id="ARBA00022984"/>
    </source>
</evidence>
<evidence type="ECO:0000256" key="2">
    <source>
        <dbReference type="ARBA" id="ARBA00022679"/>
    </source>
</evidence>
<dbReference type="AlphaFoldDB" id="A0AAW7M4P3"/>
<evidence type="ECO:0000256" key="6">
    <source>
        <dbReference type="ARBA" id="ARBA00023316"/>
    </source>
</evidence>
<reference evidence="8" key="1">
    <citation type="submission" date="2023-06" db="EMBL/GenBank/DDBJ databases">
        <title>Sysu t00039.</title>
        <authorList>
            <person name="Gao L."/>
            <person name="Fang B.-Z."/>
            <person name="Li W.-J."/>
        </authorList>
    </citation>
    <scope>NUCLEOTIDE SEQUENCE</scope>
    <source>
        <strain evidence="8">SYSU T00039</strain>
    </source>
</reference>
<keyword evidence="9" id="KW-1185">Reference proteome</keyword>
<evidence type="ECO:0000313" key="8">
    <source>
        <dbReference type="EMBL" id="MDN4487748.1"/>
    </source>
</evidence>
<keyword evidence="6" id="KW-0961">Cell wall biogenesis/degradation</keyword>
<evidence type="ECO:0000256" key="3">
    <source>
        <dbReference type="ARBA" id="ARBA00022960"/>
    </source>
</evidence>
<dbReference type="GO" id="GO:0009252">
    <property type="term" value="P:peptidoglycan biosynthetic process"/>
    <property type="evidence" value="ECO:0007669"/>
    <property type="project" value="UniProtKB-KW"/>
</dbReference>
<protein>
    <submittedName>
        <fullName evidence="8">Peptidoglycan bridge formation glycyltransferase FemA/FemB family protein</fullName>
    </submittedName>
</protein>
<proteinExistence type="inferred from homology"/>
<organism evidence="8 9">
    <name type="scientific">Demequina lignilytica</name>
    <dbReference type="NCBI Taxonomy" id="3051663"/>
    <lineage>
        <taxon>Bacteria</taxon>
        <taxon>Bacillati</taxon>
        <taxon>Actinomycetota</taxon>
        <taxon>Actinomycetes</taxon>
        <taxon>Micrococcales</taxon>
        <taxon>Demequinaceae</taxon>
        <taxon>Demequina</taxon>
    </lineage>
</organism>
<dbReference type="PANTHER" id="PTHR36174">
    <property type="entry name" value="LIPID II:GLYCINE GLYCYLTRANSFERASE"/>
    <property type="match status" value="1"/>
</dbReference>
<sequence>MSLPTPLRVEDVSDDRFLELARRGPHPVPIEQAPAWDAYDAAVWGREHLARLAVIGADDAPVAVVSLSRYEVRGFPYVWAKHGPIVLVEQTPENEKAIRDALVAALRERYPWAVFARLHARHAAGDLHELLQTVTFDHTVYVDLTAPEDQIMASFSKRGRYKIRRTLKDEAMTVAEETGLTGEQFEELYEIYRETAAGAGFGIFPAEMYLTMLDTLSPHARIWVARRHDAGPDGDLAPGRAVAWVIAVVHEDGGTDYYAANNLEARDTNAALRLKWEILTTLKAEGVREYDLFGVGSERAPQLMGVREFKQQFGEIVECDGAWDVPLKTVRYRALTTALRLKRAIR</sequence>
<keyword evidence="2" id="KW-0808">Transferase</keyword>
<comment type="similarity">
    <text evidence="1">Belongs to the FemABX family.</text>
</comment>
<dbReference type="InterPro" id="IPR038740">
    <property type="entry name" value="BioF2-like_GNAT_dom"/>
</dbReference>
<dbReference type="SUPFAM" id="SSF55729">
    <property type="entry name" value="Acyl-CoA N-acyltransferases (Nat)"/>
    <property type="match status" value="1"/>
</dbReference>
<dbReference type="Proteomes" id="UP001172737">
    <property type="component" value="Unassembled WGS sequence"/>
</dbReference>
<dbReference type="PANTHER" id="PTHR36174:SF1">
    <property type="entry name" value="LIPID II:GLYCINE GLYCYLTRANSFERASE"/>
    <property type="match status" value="1"/>
</dbReference>
<dbReference type="GO" id="GO:0008360">
    <property type="term" value="P:regulation of cell shape"/>
    <property type="evidence" value="ECO:0007669"/>
    <property type="project" value="UniProtKB-KW"/>
</dbReference>
<keyword evidence="3" id="KW-0133">Cell shape</keyword>
<evidence type="ECO:0000313" key="9">
    <source>
        <dbReference type="Proteomes" id="UP001172737"/>
    </source>
</evidence>
<name>A0AAW7M4P3_9MICO</name>
<dbReference type="InterPro" id="IPR016181">
    <property type="entry name" value="Acyl_CoA_acyltransferase"/>
</dbReference>
<accession>A0AAW7M4P3</accession>
<evidence type="ECO:0000256" key="5">
    <source>
        <dbReference type="ARBA" id="ARBA00023315"/>
    </source>
</evidence>
<evidence type="ECO:0000259" key="7">
    <source>
        <dbReference type="Pfam" id="PF13480"/>
    </source>
</evidence>
<dbReference type="Gene3D" id="3.40.630.30">
    <property type="match status" value="1"/>
</dbReference>
<comment type="caution">
    <text evidence="8">The sequence shown here is derived from an EMBL/GenBank/DDBJ whole genome shotgun (WGS) entry which is preliminary data.</text>
</comment>
<dbReference type="PROSITE" id="PS51191">
    <property type="entry name" value="FEMABX"/>
    <property type="match status" value="1"/>
</dbReference>
<dbReference type="InterPro" id="IPR003447">
    <property type="entry name" value="FEMABX"/>
</dbReference>
<feature type="domain" description="BioF2-like acetyltransferase" evidence="7">
    <location>
        <begin position="155"/>
        <end position="298"/>
    </location>
</feature>
<keyword evidence="4" id="KW-0573">Peptidoglycan synthesis</keyword>
<dbReference type="EMBL" id="JAUHPX010000003">
    <property type="protein sequence ID" value="MDN4487748.1"/>
    <property type="molecule type" value="Genomic_DNA"/>
</dbReference>
<keyword evidence="5" id="KW-0012">Acyltransferase</keyword>
<dbReference type="RefSeq" id="WP_301119083.1">
    <property type="nucleotide sequence ID" value="NZ_JAUHPX010000003.1"/>
</dbReference>